<evidence type="ECO:0008006" key="3">
    <source>
        <dbReference type="Google" id="ProtNLM"/>
    </source>
</evidence>
<evidence type="ECO:0000313" key="1">
    <source>
        <dbReference type="EMBL" id="UWS34280.1"/>
    </source>
</evidence>
<protein>
    <recommendedName>
        <fullName evidence="3">Pentatricopeptide repeat-containing protein</fullName>
    </recommendedName>
</protein>
<proteinExistence type="predicted"/>
<evidence type="ECO:0000313" key="2">
    <source>
        <dbReference type="Proteomes" id="UP001058553"/>
    </source>
</evidence>
<dbReference type="NCBIfam" id="TIGR00756">
    <property type="entry name" value="PPR"/>
    <property type="match status" value="1"/>
</dbReference>
<dbReference type="EMBL" id="CP103445">
    <property type="protein sequence ID" value="UWS34280.1"/>
    <property type="molecule type" value="Genomic_DNA"/>
</dbReference>
<organism evidence="1 2">
    <name type="scientific">Erwinia pyrifoliae</name>
    <dbReference type="NCBI Taxonomy" id="79967"/>
    <lineage>
        <taxon>Bacteria</taxon>
        <taxon>Pseudomonadati</taxon>
        <taxon>Pseudomonadota</taxon>
        <taxon>Gammaproteobacteria</taxon>
        <taxon>Enterobacterales</taxon>
        <taxon>Erwiniaceae</taxon>
        <taxon>Erwinia</taxon>
    </lineage>
</organism>
<dbReference type="InterPro" id="IPR011990">
    <property type="entry name" value="TPR-like_helical_dom_sf"/>
</dbReference>
<dbReference type="PANTHER" id="PTHR45717:SF46">
    <property type="entry name" value="PENTATRICOPEPTIDE REPEAT-CONTAINING PROTEIN"/>
    <property type="match status" value="1"/>
</dbReference>
<dbReference type="Gene3D" id="1.25.40.10">
    <property type="entry name" value="Tetratricopeptide repeat domain"/>
    <property type="match status" value="1"/>
</dbReference>
<accession>A0ABY5XAY3</accession>
<sequence length="321" mass="36150">MPLDPIKLTNEGSILTQSTGRKSYASATASKTFVGNIMNVDNSPQDMGGATSRKDNAFRHDLLVETVTHAQKPTIGEKGENTPTRFVHRLELGSFIVGNILSHERTHNLSNSSTKEAKILDIGQKIDNFLNCKQYAEVESLLNGHEKKSGFEWAYAKLLKEYAYSGDVERAELTFEKLRQIANVTTPNCNSMMRGYSTVGDHEMAEKLLARMYVGDLKTDKIKPDNKTYECLIYAYLYSPSLYPWNKLAGAEYALSRAYSEDLRPENGVLISLLKDCQNNNNKEVAKKILSYMPKDVFNSLLIQIKNPRLKNFIMQVQADS</sequence>
<gene>
    <name evidence="1" type="ORF">NYP84_03570</name>
</gene>
<dbReference type="PANTHER" id="PTHR45717">
    <property type="entry name" value="OS12G0527900 PROTEIN"/>
    <property type="match status" value="1"/>
</dbReference>
<dbReference type="RefSeq" id="WP_259826115.1">
    <property type="nucleotide sequence ID" value="NZ_CP103445.1"/>
</dbReference>
<keyword evidence="2" id="KW-1185">Reference proteome</keyword>
<reference evidence="1" key="1">
    <citation type="submission" date="2022-07" db="EMBL/GenBank/DDBJ databases">
        <title>Genetic diversity of Erwinia pyrifoliae.</title>
        <authorList>
            <person name="Park D.S."/>
            <person name="Ham H."/>
        </authorList>
    </citation>
    <scope>NUCLEOTIDE SEQUENCE</scope>
    <source>
        <strain evidence="1">CP201486</strain>
    </source>
</reference>
<dbReference type="Proteomes" id="UP001058553">
    <property type="component" value="Chromosome"/>
</dbReference>
<dbReference type="InterPro" id="IPR002885">
    <property type="entry name" value="PPR_rpt"/>
</dbReference>
<name>A0ABY5XAY3_ERWPY</name>
<dbReference type="Pfam" id="PF13812">
    <property type="entry name" value="PPR_3"/>
    <property type="match status" value="1"/>
</dbReference>